<protein>
    <submittedName>
        <fullName evidence="1">Uncharacterized protein</fullName>
    </submittedName>
</protein>
<comment type="caution">
    <text evidence="1">The sequence shown here is derived from an EMBL/GenBank/DDBJ whole genome shotgun (WGS) entry which is preliminary data.</text>
</comment>
<dbReference type="EMBL" id="AAXW01000002">
    <property type="protein sequence ID" value="EAZ93269.1"/>
    <property type="molecule type" value="Genomic_DNA"/>
</dbReference>
<accession>A3IHI7</accession>
<evidence type="ECO:0000313" key="2">
    <source>
        <dbReference type="Proteomes" id="UP000003781"/>
    </source>
</evidence>
<organism evidence="1 2">
    <name type="scientific">Crocosphaera chwakensis CCY0110</name>
    <dbReference type="NCBI Taxonomy" id="391612"/>
    <lineage>
        <taxon>Bacteria</taxon>
        <taxon>Bacillati</taxon>
        <taxon>Cyanobacteriota</taxon>
        <taxon>Cyanophyceae</taxon>
        <taxon>Oscillatoriophycideae</taxon>
        <taxon>Chroococcales</taxon>
        <taxon>Aphanothecaceae</taxon>
        <taxon>Crocosphaera</taxon>
        <taxon>Crocosphaera chwakensis</taxon>
    </lineage>
</organism>
<keyword evidence="2" id="KW-1185">Reference proteome</keyword>
<dbReference type="Proteomes" id="UP000003781">
    <property type="component" value="Unassembled WGS sequence"/>
</dbReference>
<gene>
    <name evidence="1" type="ORF">CY0110_15777</name>
</gene>
<reference evidence="1 2" key="1">
    <citation type="submission" date="2007-03" db="EMBL/GenBank/DDBJ databases">
        <authorList>
            <person name="Stal L."/>
            <person name="Ferriera S."/>
            <person name="Johnson J."/>
            <person name="Kravitz S."/>
            <person name="Beeson K."/>
            <person name="Sutton G."/>
            <person name="Rogers Y.-H."/>
            <person name="Friedman R."/>
            <person name="Frazier M."/>
            <person name="Venter J.C."/>
        </authorList>
    </citation>
    <scope>NUCLEOTIDE SEQUENCE [LARGE SCALE GENOMIC DNA]</scope>
    <source>
        <strain evidence="1 2">CCY0110</strain>
    </source>
</reference>
<evidence type="ECO:0000313" key="1">
    <source>
        <dbReference type="EMBL" id="EAZ93269.1"/>
    </source>
</evidence>
<dbReference type="AlphaFoldDB" id="A3IHI7"/>
<sequence length="28" mass="3090">MFIIFLKGITIRDNAISIGNNTPISIIN</sequence>
<name>A3IHI7_9CHRO</name>
<proteinExistence type="predicted"/>